<keyword evidence="3" id="KW-1185">Reference proteome</keyword>
<reference evidence="2 3" key="1">
    <citation type="journal article" date="2016" name="Genome Announc.">
        <title>Draft Genome Sequence of 'Halomonas chromatireducens' Strain AGD 8-3, a Haloalkaliphilic Chromate- and Selenite-Reducing Gammaproteobacterium.</title>
        <authorList>
            <person name="Sharko F.S."/>
            <person name="Shapovalova A.A."/>
            <person name="Tsygankova S.V."/>
            <person name="Komova A.V."/>
            <person name="Boulygina E.S."/>
            <person name="Teslyuk A.B."/>
            <person name="Gotovtsev P.M."/>
            <person name="Namsaraev Z.B."/>
            <person name="Khijniak T.V."/>
            <person name="Nedoluzhko A.V."/>
            <person name="Vasilov R.G."/>
        </authorList>
    </citation>
    <scope>NUCLEOTIDE SEQUENCE [LARGE SCALE GENOMIC DNA]</scope>
    <source>
        <strain evidence="2 3">AGD 8-3</strain>
    </source>
</reference>
<dbReference type="STRING" id="507626.LOKO_01955"/>
<evidence type="ECO:0000313" key="3">
    <source>
        <dbReference type="Proteomes" id="UP000063387"/>
    </source>
</evidence>
<dbReference type="InterPro" id="IPR038268">
    <property type="entry name" value="RHH_sf"/>
</dbReference>
<dbReference type="Pfam" id="PF13467">
    <property type="entry name" value="RHH_4"/>
    <property type="match status" value="1"/>
</dbReference>
<dbReference type="EMBL" id="CP014226">
    <property type="protein sequence ID" value="AMD01022.1"/>
    <property type="molecule type" value="Genomic_DNA"/>
</dbReference>
<proteinExistence type="predicted"/>
<dbReference type="InterPro" id="IPR027373">
    <property type="entry name" value="RHH_dom"/>
</dbReference>
<sequence>MCRLFIGAEPGLWQPQTRSMRLDGVSTSVRLERFFWAVLEEVGRRDGLTLNQLVAKLSRECTEAGHDPANFASFLRVCCGRYQALQLAGEIPVATDVSIGSLDAEGILARERVRHIAARPAASRQAEAASRAATS</sequence>
<dbReference type="Proteomes" id="UP000063387">
    <property type="component" value="Chromosome"/>
</dbReference>
<reference evidence="2 3" key="2">
    <citation type="submission" date="2016-02" db="EMBL/GenBank/DDBJ databases">
        <authorList>
            <person name="Wen L."/>
            <person name="He K."/>
            <person name="Yang H."/>
        </authorList>
    </citation>
    <scope>NUCLEOTIDE SEQUENCE [LARGE SCALE GENOMIC DNA]</scope>
    <source>
        <strain evidence="2 3">AGD 8-3</strain>
    </source>
</reference>
<accession>A0A0X8HE91</accession>
<dbReference type="OrthoDB" id="5458732at2"/>
<dbReference type="RefSeq" id="WP_066448269.1">
    <property type="nucleotide sequence ID" value="NZ_CP014226.1"/>
</dbReference>
<evidence type="ECO:0000313" key="2">
    <source>
        <dbReference type="EMBL" id="AMD01022.1"/>
    </source>
</evidence>
<dbReference type="KEGG" id="hco:LOKO_01955"/>
<protein>
    <recommendedName>
        <fullName evidence="1">Ribbon-helix-helix domain-containing protein</fullName>
    </recommendedName>
</protein>
<evidence type="ECO:0000259" key="1">
    <source>
        <dbReference type="Pfam" id="PF13467"/>
    </source>
</evidence>
<feature type="domain" description="Ribbon-helix-helix" evidence="1">
    <location>
        <begin position="15"/>
        <end position="82"/>
    </location>
</feature>
<organism evidence="2 3">
    <name type="scientific">Halomonas chromatireducens</name>
    <dbReference type="NCBI Taxonomy" id="507626"/>
    <lineage>
        <taxon>Bacteria</taxon>
        <taxon>Pseudomonadati</taxon>
        <taxon>Pseudomonadota</taxon>
        <taxon>Gammaproteobacteria</taxon>
        <taxon>Oceanospirillales</taxon>
        <taxon>Halomonadaceae</taxon>
        <taxon>Halomonas</taxon>
    </lineage>
</organism>
<dbReference type="Gene3D" id="1.10.3990.20">
    <property type="entry name" value="protein bp1543"/>
    <property type="match status" value="1"/>
</dbReference>
<gene>
    <name evidence="2" type="ORF">LOKO_01955</name>
</gene>
<dbReference type="AlphaFoldDB" id="A0A0X8HE91"/>
<name>A0A0X8HE91_9GAMM</name>